<dbReference type="Pfam" id="PF00107">
    <property type="entry name" value="ADH_zinc_N"/>
    <property type="match status" value="1"/>
</dbReference>
<dbReference type="SUPFAM" id="SSF51735">
    <property type="entry name" value="NAD(P)-binding Rossmann-fold domains"/>
    <property type="match status" value="1"/>
</dbReference>
<dbReference type="InterPro" id="IPR036291">
    <property type="entry name" value="NAD(P)-bd_dom_sf"/>
</dbReference>
<proteinExistence type="inferred from homology"/>
<dbReference type="Proteomes" id="UP000094224">
    <property type="component" value="Unassembled WGS sequence"/>
</dbReference>
<evidence type="ECO:0000256" key="3">
    <source>
        <dbReference type="ARBA" id="ARBA00022833"/>
    </source>
</evidence>
<dbReference type="RefSeq" id="WP_069402821.1">
    <property type="nucleotide sequence ID" value="NZ_JBKFED010000042.1"/>
</dbReference>
<dbReference type="Gene3D" id="3.40.50.720">
    <property type="entry name" value="NAD(P)-binding Rossmann-like Domain"/>
    <property type="match status" value="1"/>
</dbReference>
<dbReference type="InterPro" id="IPR013154">
    <property type="entry name" value="ADH-like_N"/>
</dbReference>
<comment type="caution">
    <text evidence="7">The sequence shown here is derived from an EMBL/GenBank/DDBJ whole genome shotgun (WGS) entry which is preliminary data.</text>
</comment>
<dbReference type="InterPro" id="IPR013149">
    <property type="entry name" value="ADH-like_C"/>
</dbReference>
<dbReference type="Pfam" id="PF08240">
    <property type="entry name" value="ADH_N"/>
    <property type="match status" value="1"/>
</dbReference>
<feature type="domain" description="Enoyl reductase (ER)" evidence="6">
    <location>
        <begin position="8"/>
        <end position="347"/>
    </location>
</feature>
<name>A0A1E3SGD4_9MYCO</name>
<evidence type="ECO:0000256" key="4">
    <source>
        <dbReference type="ARBA" id="ARBA00023002"/>
    </source>
</evidence>
<dbReference type="GO" id="GO:0008270">
    <property type="term" value="F:zinc ion binding"/>
    <property type="evidence" value="ECO:0007669"/>
    <property type="project" value="InterPro"/>
</dbReference>
<reference evidence="8" key="1">
    <citation type="submission" date="2016-09" db="EMBL/GenBank/DDBJ databases">
        <authorList>
            <person name="Greninger A.L."/>
            <person name="Jerome K.R."/>
            <person name="Mcnair B."/>
            <person name="Wallis C."/>
            <person name="Fang F."/>
        </authorList>
    </citation>
    <scope>NUCLEOTIDE SEQUENCE [LARGE SCALE GENOMIC DNA]</scope>
    <source>
        <strain evidence="8">BC1_M4</strain>
    </source>
</reference>
<protein>
    <submittedName>
        <fullName evidence="7">Alcohol dehydrogenase</fullName>
    </submittedName>
</protein>
<dbReference type="AlphaFoldDB" id="A0A1E3SGD4"/>
<dbReference type="InterPro" id="IPR011032">
    <property type="entry name" value="GroES-like_sf"/>
</dbReference>
<evidence type="ECO:0000256" key="5">
    <source>
        <dbReference type="RuleBase" id="RU361277"/>
    </source>
</evidence>
<dbReference type="InterPro" id="IPR002328">
    <property type="entry name" value="ADH_Zn_CS"/>
</dbReference>
<dbReference type="GO" id="GO:0016491">
    <property type="term" value="F:oxidoreductase activity"/>
    <property type="evidence" value="ECO:0007669"/>
    <property type="project" value="UniProtKB-KW"/>
</dbReference>
<dbReference type="PROSITE" id="PS00059">
    <property type="entry name" value="ADH_ZINC"/>
    <property type="match status" value="1"/>
</dbReference>
<dbReference type="SUPFAM" id="SSF50129">
    <property type="entry name" value="GroES-like"/>
    <property type="match status" value="1"/>
</dbReference>
<keyword evidence="8" id="KW-1185">Reference proteome</keyword>
<comment type="cofactor">
    <cofactor evidence="1 5">
        <name>Zn(2+)</name>
        <dbReference type="ChEBI" id="CHEBI:29105"/>
    </cofactor>
</comment>
<keyword evidence="3 5" id="KW-0862">Zinc</keyword>
<evidence type="ECO:0000313" key="7">
    <source>
        <dbReference type="EMBL" id="ODR00638.1"/>
    </source>
</evidence>
<organism evidence="7 8">
    <name type="scientific">Mycobacterium sherrisii</name>
    <dbReference type="NCBI Taxonomy" id="243061"/>
    <lineage>
        <taxon>Bacteria</taxon>
        <taxon>Bacillati</taxon>
        <taxon>Actinomycetota</taxon>
        <taxon>Actinomycetes</taxon>
        <taxon>Mycobacteriales</taxon>
        <taxon>Mycobacteriaceae</taxon>
        <taxon>Mycobacterium</taxon>
        <taxon>Mycobacterium simiae complex</taxon>
    </lineage>
</organism>
<evidence type="ECO:0000259" key="6">
    <source>
        <dbReference type="SMART" id="SM00829"/>
    </source>
</evidence>
<sequence>MRAVTYQGPDTVGLEQVKDAQLPDDLGAVVRVTAAGICGSDLHIYHGHGFSDDIGYPLGHEAVGQVVEIGSRVARFEVGDRVLVPASVGCVFCAACATGHVTACEHRRQPWKEFCYGMSHRLPGSQAELVAVPHADRNLFTVAPSVSDDAALALTDNAPTAWYGARRAGVGPGDTVVVIGGGPVGQLAVQSAFLQGAARVLIAEPVDHRREEAESLGAEPIDAADPKAHIRELTAGEGADAVIEAVGRDETIALAISAARRAGRVSVIGVSQNDAFPFRMQAVQTKELQFCAGLCSAQRELPTLLALTAAGRLDPAVVVSHHLALAEAPAGYAMLAERAAGVGKIVLRPDGAVA</sequence>
<keyword evidence="4" id="KW-0560">Oxidoreductase</keyword>
<evidence type="ECO:0000256" key="1">
    <source>
        <dbReference type="ARBA" id="ARBA00001947"/>
    </source>
</evidence>
<dbReference type="SMART" id="SM00829">
    <property type="entry name" value="PKS_ER"/>
    <property type="match status" value="1"/>
</dbReference>
<evidence type="ECO:0000256" key="2">
    <source>
        <dbReference type="ARBA" id="ARBA00022723"/>
    </source>
</evidence>
<keyword evidence="2 5" id="KW-0479">Metal-binding</keyword>
<gene>
    <name evidence="7" type="ORF">BHQ21_24195</name>
</gene>
<dbReference type="PANTHER" id="PTHR42813">
    <property type="entry name" value="ZINC-TYPE ALCOHOL DEHYDROGENASE-LIKE"/>
    <property type="match status" value="1"/>
</dbReference>
<comment type="similarity">
    <text evidence="5">Belongs to the zinc-containing alcohol dehydrogenase family.</text>
</comment>
<dbReference type="Gene3D" id="3.90.180.10">
    <property type="entry name" value="Medium-chain alcohol dehydrogenases, catalytic domain"/>
    <property type="match status" value="1"/>
</dbReference>
<dbReference type="InterPro" id="IPR020843">
    <property type="entry name" value="ER"/>
</dbReference>
<evidence type="ECO:0000313" key="8">
    <source>
        <dbReference type="Proteomes" id="UP000094224"/>
    </source>
</evidence>
<dbReference type="EMBL" id="MIHC01000064">
    <property type="protein sequence ID" value="ODR00638.1"/>
    <property type="molecule type" value="Genomic_DNA"/>
</dbReference>
<accession>A0A1E3SGD4</accession>
<dbReference type="PANTHER" id="PTHR42813:SF2">
    <property type="entry name" value="DEHYDROGENASE, ZINC-CONTAINING, PUTATIVE (AFU_ORTHOLOGUE AFUA_2G02810)-RELATED"/>
    <property type="match status" value="1"/>
</dbReference>